<organism evidence="1 2">
    <name type="scientific">Flavobacterium dankookense</name>
    <dbReference type="NCBI Taxonomy" id="706186"/>
    <lineage>
        <taxon>Bacteria</taxon>
        <taxon>Pseudomonadati</taxon>
        <taxon>Bacteroidota</taxon>
        <taxon>Flavobacteriia</taxon>
        <taxon>Flavobacteriales</taxon>
        <taxon>Flavobacteriaceae</taxon>
        <taxon>Flavobacterium</taxon>
    </lineage>
</organism>
<dbReference type="Proteomes" id="UP000295260">
    <property type="component" value="Unassembled WGS sequence"/>
</dbReference>
<evidence type="ECO:0000313" key="1">
    <source>
        <dbReference type="EMBL" id="TDP61937.1"/>
    </source>
</evidence>
<evidence type="ECO:0000313" key="2">
    <source>
        <dbReference type="Proteomes" id="UP000295260"/>
    </source>
</evidence>
<gene>
    <name evidence="1" type="ORF">BC748_0049</name>
</gene>
<dbReference type="EMBL" id="SNXR01000001">
    <property type="protein sequence ID" value="TDP61937.1"/>
    <property type="molecule type" value="Genomic_DNA"/>
</dbReference>
<name>A0A4R6QH10_9FLAO</name>
<keyword evidence="2" id="KW-1185">Reference proteome</keyword>
<dbReference type="AlphaFoldDB" id="A0A4R6QH10"/>
<comment type="caution">
    <text evidence="1">The sequence shown here is derived from an EMBL/GenBank/DDBJ whole genome shotgun (WGS) entry which is preliminary data.</text>
</comment>
<proteinExistence type="predicted"/>
<accession>A0A4R6QH10</accession>
<reference evidence="1 2" key="1">
    <citation type="submission" date="2019-03" db="EMBL/GenBank/DDBJ databases">
        <title>Genomic Encyclopedia of Archaeal and Bacterial Type Strains, Phase II (KMG-II): from individual species to whole genera.</title>
        <authorList>
            <person name="Goeker M."/>
        </authorList>
    </citation>
    <scope>NUCLEOTIDE SEQUENCE [LARGE SCALE GENOMIC DNA]</scope>
    <source>
        <strain evidence="1 2">DSM 25687</strain>
    </source>
</reference>
<protein>
    <submittedName>
        <fullName evidence="1">Uncharacterized protein</fullName>
    </submittedName>
</protein>
<sequence length="68" mass="7414">MAFSGVSMANTVEIEEKKVETIEVREKVEQVSLVGTPSACVQTARNAVLGAALTYNLDISRDEKILMQ</sequence>